<dbReference type="Proteomes" id="UP000199088">
    <property type="component" value="Unassembled WGS sequence"/>
</dbReference>
<keyword evidence="2" id="KW-1185">Reference proteome</keyword>
<evidence type="ECO:0000313" key="1">
    <source>
        <dbReference type="EMBL" id="SDN52224.1"/>
    </source>
</evidence>
<organism evidence="1 2">
    <name type="scientific">Klenkia soli</name>
    <dbReference type="NCBI Taxonomy" id="1052260"/>
    <lineage>
        <taxon>Bacteria</taxon>
        <taxon>Bacillati</taxon>
        <taxon>Actinomycetota</taxon>
        <taxon>Actinomycetes</taxon>
        <taxon>Geodermatophilales</taxon>
        <taxon>Geodermatophilaceae</taxon>
        <taxon>Klenkia</taxon>
    </lineage>
</organism>
<dbReference type="EMBL" id="FNIR01000001">
    <property type="protein sequence ID" value="SDN52224.1"/>
    <property type="molecule type" value="Genomic_DNA"/>
</dbReference>
<dbReference type="RefSeq" id="WP_165617423.1">
    <property type="nucleotide sequence ID" value="NZ_FNIR01000001.1"/>
</dbReference>
<reference evidence="2" key="1">
    <citation type="submission" date="2016-10" db="EMBL/GenBank/DDBJ databases">
        <authorList>
            <person name="Varghese N."/>
            <person name="Submissions S."/>
        </authorList>
    </citation>
    <scope>NUCLEOTIDE SEQUENCE [LARGE SCALE GENOMIC DNA]</scope>
    <source>
        <strain evidence="2">DSM 45843</strain>
    </source>
</reference>
<evidence type="ECO:0000313" key="2">
    <source>
        <dbReference type="Proteomes" id="UP000199088"/>
    </source>
</evidence>
<name>A0A1H0C2Z4_9ACTN</name>
<sequence length="58" mass="6110">MSPTPTGGSLLDTAVERFHDLVLADPRLAALADVGVEDGHLDDVREVVAGLRDQVVEA</sequence>
<gene>
    <name evidence="1" type="ORF">SAMN05660199_00191</name>
</gene>
<proteinExistence type="predicted"/>
<accession>A0A1H0C2Z4</accession>
<dbReference type="STRING" id="1052260.SAMN05660199_00191"/>
<dbReference type="AlphaFoldDB" id="A0A1H0C2Z4"/>
<protein>
    <submittedName>
        <fullName evidence="1">Uncharacterized protein</fullName>
    </submittedName>
</protein>